<evidence type="ECO:0000313" key="3">
    <source>
        <dbReference type="Proteomes" id="UP000609064"/>
    </source>
</evidence>
<protein>
    <recommendedName>
        <fullName evidence="1">DUF4440 domain-containing protein</fullName>
    </recommendedName>
</protein>
<dbReference type="Proteomes" id="UP000609064">
    <property type="component" value="Unassembled WGS sequence"/>
</dbReference>
<feature type="domain" description="DUF4440" evidence="1">
    <location>
        <begin position="28"/>
        <end position="135"/>
    </location>
</feature>
<dbReference type="InterPro" id="IPR027843">
    <property type="entry name" value="DUF4440"/>
</dbReference>
<accession>A0A916YQ45</accession>
<gene>
    <name evidence="2" type="ORF">GCM10011514_19110</name>
</gene>
<dbReference type="RefSeq" id="WP_188765835.1">
    <property type="nucleotide sequence ID" value="NZ_BMKK01000003.1"/>
</dbReference>
<dbReference type="Pfam" id="PF14534">
    <property type="entry name" value="DUF4440"/>
    <property type="match status" value="1"/>
</dbReference>
<comment type="caution">
    <text evidence="2">The sequence shown here is derived from an EMBL/GenBank/DDBJ whole genome shotgun (WGS) entry which is preliminary data.</text>
</comment>
<dbReference type="InterPro" id="IPR032710">
    <property type="entry name" value="NTF2-like_dom_sf"/>
</dbReference>
<dbReference type="EMBL" id="BMKK01000003">
    <property type="protein sequence ID" value="GGD55086.1"/>
    <property type="molecule type" value="Genomic_DNA"/>
</dbReference>
<evidence type="ECO:0000259" key="1">
    <source>
        <dbReference type="Pfam" id="PF14534"/>
    </source>
</evidence>
<keyword evidence="3" id="KW-1185">Reference proteome</keyword>
<evidence type="ECO:0000313" key="2">
    <source>
        <dbReference type="EMBL" id="GGD55086.1"/>
    </source>
</evidence>
<proteinExistence type="predicted"/>
<name>A0A916YQ45_9BACT</name>
<dbReference type="AlphaFoldDB" id="A0A916YQ45"/>
<reference evidence="2" key="2">
    <citation type="submission" date="2020-09" db="EMBL/GenBank/DDBJ databases">
        <authorList>
            <person name="Sun Q."/>
            <person name="Zhou Y."/>
        </authorList>
    </citation>
    <scope>NUCLEOTIDE SEQUENCE</scope>
    <source>
        <strain evidence="2">CGMCC 1.15958</strain>
    </source>
</reference>
<dbReference type="SUPFAM" id="SSF54427">
    <property type="entry name" value="NTF2-like"/>
    <property type="match status" value="1"/>
</dbReference>
<dbReference type="Gene3D" id="3.10.450.50">
    <property type="match status" value="1"/>
</dbReference>
<sequence length="148" mass="17311">MKKIGLFIGYVFFSLLAKGQENKDEAEIRRLEDAERVAVLKQDLVTLNKIWDKDFTVNNPANVIVTRQQVEDFIKSDEIKYERFDRIVEKIIFRGNIAIAMGNEVIKPLTGQNIGQIINRRYTDIWFKENKSWRMLARHANVIVEIGK</sequence>
<organism evidence="2 3">
    <name type="scientific">Emticicia aquatilis</name>
    <dbReference type="NCBI Taxonomy" id="1537369"/>
    <lineage>
        <taxon>Bacteria</taxon>
        <taxon>Pseudomonadati</taxon>
        <taxon>Bacteroidota</taxon>
        <taxon>Cytophagia</taxon>
        <taxon>Cytophagales</taxon>
        <taxon>Leadbetterellaceae</taxon>
        <taxon>Emticicia</taxon>
    </lineage>
</organism>
<reference evidence="2" key="1">
    <citation type="journal article" date="2014" name="Int. J. Syst. Evol. Microbiol.">
        <title>Complete genome sequence of Corynebacterium casei LMG S-19264T (=DSM 44701T), isolated from a smear-ripened cheese.</title>
        <authorList>
            <consortium name="US DOE Joint Genome Institute (JGI-PGF)"/>
            <person name="Walter F."/>
            <person name="Albersmeier A."/>
            <person name="Kalinowski J."/>
            <person name="Ruckert C."/>
        </authorList>
    </citation>
    <scope>NUCLEOTIDE SEQUENCE</scope>
    <source>
        <strain evidence="2">CGMCC 1.15958</strain>
    </source>
</reference>